<sequence length="334" mass="37951">MISNLLNFSFVVTGVDLCCIFIVVRVLLEDWLMAKWFKSAAYEDLDFKGRRALTSHVGMLFFKALCLIGIIPMLLMQPDSEKIEDGVSIGDVLAWTYLTIPTVYIFEITYRPTLSIISTFHHLISVAHSAKSLAAILSESQKGFVAKADFQRILIYGTFEMIFEIMLHNSRIMYQRYRQRPAFLVKVFRITAIAVFVGTFIEQFAVVAFYVRIWAHWPLHSKIATPLLHACLTVAQIHSGRVCWKVAQRLMEEAKDQKREEELRIAEAGGDNQLDKWVSRISTVYAKDDAPKYAKDDLDYPASVYANDRYSVAYPTERAGSSLSADAEKRAPPG</sequence>
<accession>A0A067MIV0</accession>
<dbReference type="HOGENOM" id="CLU_068925_0_0_1"/>
<dbReference type="AlphaFoldDB" id="A0A067MIV0"/>
<dbReference type="OrthoDB" id="10010954at2759"/>
<feature type="transmembrane region" description="Helical" evidence="1">
    <location>
        <begin position="187"/>
        <end position="211"/>
    </location>
</feature>
<keyword evidence="3" id="KW-1185">Reference proteome</keyword>
<dbReference type="InParanoid" id="A0A067MIV0"/>
<feature type="transmembrane region" description="Helical" evidence="1">
    <location>
        <begin position="6"/>
        <end position="28"/>
    </location>
</feature>
<dbReference type="EMBL" id="KL198031">
    <property type="protein sequence ID" value="KDQ15703.1"/>
    <property type="molecule type" value="Genomic_DNA"/>
</dbReference>
<keyword evidence="1" id="KW-1133">Transmembrane helix</keyword>
<evidence type="ECO:0000313" key="3">
    <source>
        <dbReference type="Proteomes" id="UP000027195"/>
    </source>
</evidence>
<evidence type="ECO:0000313" key="2">
    <source>
        <dbReference type="EMBL" id="KDQ15703.1"/>
    </source>
</evidence>
<protein>
    <recommendedName>
        <fullName evidence="4">TLC domain-containing protein</fullName>
    </recommendedName>
</protein>
<evidence type="ECO:0000256" key="1">
    <source>
        <dbReference type="SAM" id="Phobius"/>
    </source>
</evidence>
<feature type="transmembrane region" description="Helical" evidence="1">
    <location>
        <begin position="87"/>
        <end position="106"/>
    </location>
</feature>
<keyword evidence="1" id="KW-0472">Membrane</keyword>
<reference evidence="3" key="1">
    <citation type="journal article" date="2014" name="Proc. Natl. Acad. Sci. U.S.A.">
        <title>Extensive sampling of basidiomycete genomes demonstrates inadequacy of the white-rot/brown-rot paradigm for wood decay fungi.</title>
        <authorList>
            <person name="Riley R."/>
            <person name="Salamov A.A."/>
            <person name="Brown D.W."/>
            <person name="Nagy L.G."/>
            <person name="Floudas D."/>
            <person name="Held B.W."/>
            <person name="Levasseur A."/>
            <person name="Lombard V."/>
            <person name="Morin E."/>
            <person name="Otillar R."/>
            <person name="Lindquist E.A."/>
            <person name="Sun H."/>
            <person name="LaButti K.M."/>
            <person name="Schmutz J."/>
            <person name="Jabbour D."/>
            <person name="Luo H."/>
            <person name="Baker S.E."/>
            <person name="Pisabarro A.G."/>
            <person name="Walton J.D."/>
            <person name="Blanchette R.A."/>
            <person name="Henrissat B."/>
            <person name="Martin F."/>
            <person name="Cullen D."/>
            <person name="Hibbett D.S."/>
            <person name="Grigoriev I.V."/>
        </authorList>
    </citation>
    <scope>NUCLEOTIDE SEQUENCE [LARGE SCALE GENOMIC DNA]</scope>
    <source>
        <strain evidence="3">FD-172 SS1</strain>
    </source>
</reference>
<keyword evidence="1" id="KW-0812">Transmembrane</keyword>
<dbReference type="Proteomes" id="UP000027195">
    <property type="component" value="Unassembled WGS sequence"/>
</dbReference>
<feature type="transmembrane region" description="Helical" evidence="1">
    <location>
        <begin position="57"/>
        <end position="75"/>
    </location>
</feature>
<organism evidence="2 3">
    <name type="scientific">Botryobasidium botryosum (strain FD-172 SS1)</name>
    <dbReference type="NCBI Taxonomy" id="930990"/>
    <lineage>
        <taxon>Eukaryota</taxon>
        <taxon>Fungi</taxon>
        <taxon>Dikarya</taxon>
        <taxon>Basidiomycota</taxon>
        <taxon>Agaricomycotina</taxon>
        <taxon>Agaricomycetes</taxon>
        <taxon>Cantharellales</taxon>
        <taxon>Botryobasidiaceae</taxon>
        <taxon>Botryobasidium</taxon>
    </lineage>
</organism>
<gene>
    <name evidence="2" type="ORF">BOTBODRAFT_173779</name>
</gene>
<feature type="transmembrane region" description="Helical" evidence="1">
    <location>
        <begin position="150"/>
        <end position="167"/>
    </location>
</feature>
<evidence type="ECO:0008006" key="4">
    <source>
        <dbReference type="Google" id="ProtNLM"/>
    </source>
</evidence>
<proteinExistence type="predicted"/>
<name>A0A067MIV0_BOTB1</name>